<comment type="caution">
    <text evidence="3">The sequence shown here is derived from an EMBL/GenBank/DDBJ whole genome shotgun (WGS) entry which is preliminary data.</text>
</comment>
<evidence type="ECO:0000256" key="2">
    <source>
        <dbReference type="SAM" id="Phobius"/>
    </source>
</evidence>
<reference evidence="3" key="1">
    <citation type="journal article" date="2020" name="Fungal Divers.">
        <title>Resolving the Mortierellaceae phylogeny through synthesis of multi-gene phylogenetics and phylogenomics.</title>
        <authorList>
            <person name="Vandepol N."/>
            <person name="Liber J."/>
            <person name="Desiro A."/>
            <person name="Na H."/>
            <person name="Kennedy M."/>
            <person name="Barry K."/>
            <person name="Grigoriev I.V."/>
            <person name="Miller A.N."/>
            <person name="O'Donnell K."/>
            <person name="Stajich J.E."/>
            <person name="Bonito G."/>
        </authorList>
    </citation>
    <scope>NUCLEOTIDE SEQUENCE</scope>
    <source>
        <strain evidence="3">KOD948</strain>
    </source>
</reference>
<accession>A0A9P6Q4R4</accession>
<dbReference type="Pfam" id="PF16015">
    <property type="entry name" value="Promethin"/>
    <property type="match status" value="1"/>
</dbReference>
<dbReference type="EMBL" id="JAAAJA010000234">
    <property type="protein sequence ID" value="KAG0258067.1"/>
    <property type="molecule type" value="Genomic_DNA"/>
</dbReference>
<feature type="compositionally biased region" description="Polar residues" evidence="1">
    <location>
        <begin position="33"/>
        <end position="49"/>
    </location>
</feature>
<evidence type="ECO:0000256" key="1">
    <source>
        <dbReference type="SAM" id="MobiDB-lite"/>
    </source>
</evidence>
<protein>
    <recommendedName>
        <fullName evidence="5">Promethin</fullName>
    </recommendedName>
</protein>
<evidence type="ECO:0000313" key="4">
    <source>
        <dbReference type="Proteomes" id="UP000726737"/>
    </source>
</evidence>
<evidence type="ECO:0000313" key="3">
    <source>
        <dbReference type="EMBL" id="KAG0258067.1"/>
    </source>
</evidence>
<feature type="transmembrane region" description="Helical" evidence="2">
    <location>
        <begin position="129"/>
        <end position="147"/>
    </location>
</feature>
<dbReference type="Proteomes" id="UP000726737">
    <property type="component" value="Unassembled WGS sequence"/>
</dbReference>
<gene>
    <name evidence="3" type="ORF">BG011_003550</name>
</gene>
<feature type="transmembrane region" description="Helical" evidence="2">
    <location>
        <begin position="153"/>
        <end position="177"/>
    </location>
</feature>
<keyword evidence="2" id="KW-0472">Membrane</keyword>
<keyword evidence="4" id="KW-1185">Reference proteome</keyword>
<name>A0A9P6Q4R4_9FUNG</name>
<organism evidence="3 4">
    <name type="scientific">Mortierella polycephala</name>
    <dbReference type="NCBI Taxonomy" id="41804"/>
    <lineage>
        <taxon>Eukaryota</taxon>
        <taxon>Fungi</taxon>
        <taxon>Fungi incertae sedis</taxon>
        <taxon>Mucoromycota</taxon>
        <taxon>Mortierellomycotina</taxon>
        <taxon>Mortierellomycetes</taxon>
        <taxon>Mortierellales</taxon>
        <taxon>Mortierellaceae</taxon>
        <taxon>Mortierella</taxon>
    </lineage>
</organism>
<sequence>MTQQVDPSNLSVQPGQRAFESHIGGLGSEPTPGRNNLNSDKGTTDNNGPEESRWPLLLNIRQVIVAFAIEAIASSRPLRNRLNAMILKAWQHYLAYAHKNPFLTTFLSCLAFLAAGPILVFACVTGVSLGVLVGTAGVIIVVIQSVVVSIAGAILLFVLGTILFMTVFTFLGLMVAYMGIKFLRNLRVTYQERHERQQHQQKGRNEDQKQQ</sequence>
<feature type="transmembrane region" description="Helical" evidence="2">
    <location>
        <begin position="102"/>
        <end position="122"/>
    </location>
</feature>
<keyword evidence="2" id="KW-1133">Transmembrane helix</keyword>
<evidence type="ECO:0008006" key="5">
    <source>
        <dbReference type="Google" id="ProtNLM"/>
    </source>
</evidence>
<dbReference type="AlphaFoldDB" id="A0A9P6Q4R4"/>
<feature type="region of interest" description="Disordered" evidence="1">
    <location>
        <begin position="21"/>
        <end position="50"/>
    </location>
</feature>
<proteinExistence type="predicted"/>
<dbReference type="OrthoDB" id="2427745at2759"/>
<keyword evidence="2" id="KW-0812">Transmembrane</keyword>